<name>A0ABU0C4K4_9BRAD</name>
<feature type="domain" description="Glycosyltransferase subfamily 4-like N-terminal" evidence="1">
    <location>
        <begin position="18"/>
        <end position="190"/>
    </location>
</feature>
<comment type="caution">
    <text evidence="2">The sequence shown here is derived from an EMBL/GenBank/DDBJ whole genome shotgun (WGS) entry which is preliminary data.</text>
</comment>
<dbReference type="CDD" id="cd03801">
    <property type="entry name" value="GT4_PimA-like"/>
    <property type="match status" value="1"/>
</dbReference>
<gene>
    <name evidence="2" type="ORF">J2R99_000952</name>
</gene>
<evidence type="ECO:0000313" key="3">
    <source>
        <dbReference type="Proteomes" id="UP001230253"/>
    </source>
</evidence>
<evidence type="ECO:0000259" key="1">
    <source>
        <dbReference type="Pfam" id="PF13439"/>
    </source>
</evidence>
<proteinExistence type="predicted"/>
<dbReference type="SUPFAM" id="SSF53756">
    <property type="entry name" value="UDP-Glycosyltransferase/glycogen phosphorylase"/>
    <property type="match status" value="1"/>
</dbReference>
<sequence>MQSAGEPLRILHVLRAPVGGVFRHVYDLVEMQAARGHQVGMICDSTTGGDFEAGLLAELQSRLALGLKRTPMCRPIRPADLGAFLRVRAYADSLAPDVIHGHGAKGGVFSRLTAASERRSGRVVATFYTLHGGSLNFDRHSLAGRIYFGVERSLERVTDALIHVSAFEAETYREKVGEPRCPAHVIYNGLRPGEFEPVEKVDNPADFLFLGELRPLKGVGVLLRALELLSAEGNRPSLCIVGGGNSEQIETYRAFAAEKDLDVRFHAPMPAREALAQARMIVVPSLAESLPYVVLEAAAAGTPMIATCVGGIPEIFSGEEDRLIEPGNERALASALTVALDNPERLADEAAARRAFVRERFSLSGMAEENEALYHEALARRRGRRAGDEALRLA</sequence>
<dbReference type="EMBL" id="JAUSUK010000001">
    <property type="protein sequence ID" value="MDQ0325103.1"/>
    <property type="molecule type" value="Genomic_DNA"/>
</dbReference>
<dbReference type="Proteomes" id="UP001230253">
    <property type="component" value="Unassembled WGS sequence"/>
</dbReference>
<organism evidence="2 3">
    <name type="scientific">Rhodopseudomonas julia</name>
    <dbReference type="NCBI Taxonomy" id="200617"/>
    <lineage>
        <taxon>Bacteria</taxon>
        <taxon>Pseudomonadati</taxon>
        <taxon>Pseudomonadota</taxon>
        <taxon>Alphaproteobacteria</taxon>
        <taxon>Hyphomicrobiales</taxon>
        <taxon>Nitrobacteraceae</taxon>
        <taxon>Rhodopseudomonas</taxon>
    </lineage>
</organism>
<evidence type="ECO:0000313" key="2">
    <source>
        <dbReference type="EMBL" id="MDQ0325103.1"/>
    </source>
</evidence>
<dbReference type="Pfam" id="PF13692">
    <property type="entry name" value="Glyco_trans_1_4"/>
    <property type="match status" value="1"/>
</dbReference>
<dbReference type="PANTHER" id="PTHR45947">
    <property type="entry name" value="SULFOQUINOVOSYL TRANSFERASE SQD2"/>
    <property type="match status" value="1"/>
</dbReference>
<accession>A0ABU0C4K4</accession>
<keyword evidence="3" id="KW-1185">Reference proteome</keyword>
<dbReference type="PANTHER" id="PTHR45947:SF3">
    <property type="entry name" value="SULFOQUINOVOSYL TRANSFERASE SQD2"/>
    <property type="match status" value="1"/>
</dbReference>
<dbReference type="Pfam" id="PF13439">
    <property type="entry name" value="Glyco_transf_4"/>
    <property type="match status" value="1"/>
</dbReference>
<dbReference type="RefSeq" id="WP_307153330.1">
    <property type="nucleotide sequence ID" value="NZ_JAUSUK010000001.1"/>
</dbReference>
<protein>
    <submittedName>
        <fullName evidence="2">Glycosyltransferase involved in cell wall biosynthesis</fullName>
    </submittedName>
</protein>
<dbReference type="InterPro" id="IPR028098">
    <property type="entry name" value="Glyco_trans_4-like_N"/>
</dbReference>
<dbReference type="Gene3D" id="3.40.50.2000">
    <property type="entry name" value="Glycogen Phosphorylase B"/>
    <property type="match status" value="2"/>
</dbReference>
<reference evidence="2 3" key="1">
    <citation type="submission" date="2023-07" db="EMBL/GenBank/DDBJ databases">
        <title>Genomic Encyclopedia of Type Strains, Phase IV (KMG-IV): sequencing the most valuable type-strain genomes for metagenomic binning, comparative biology and taxonomic classification.</title>
        <authorList>
            <person name="Goeker M."/>
        </authorList>
    </citation>
    <scope>NUCLEOTIDE SEQUENCE [LARGE SCALE GENOMIC DNA]</scope>
    <source>
        <strain evidence="2 3">DSM 11549</strain>
    </source>
</reference>
<dbReference type="InterPro" id="IPR050194">
    <property type="entry name" value="Glycosyltransferase_grp1"/>
</dbReference>